<dbReference type="EMBL" id="CP030085">
    <property type="protein sequence ID" value="AWW50723.1"/>
    <property type="molecule type" value="Genomic_DNA"/>
</dbReference>
<protein>
    <recommendedName>
        <fullName evidence="4 5">Pyrroline-5-carboxylate reductase</fullName>
        <shortName evidence="4">P5C reductase</shortName>
        <shortName evidence="4">P5CR</shortName>
        <ecNumber evidence="4 5">1.5.1.2</ecNumber>
    </recommendedName>
    <alternativeName>
        <fullName evidence="4">PCA reductase</fullName>
    </alternativeName>
</protein>
<feature type="domain" description="Pyrroline-5-carboxylate reductase dimerisation" evidence="9">
    <location>
        <begin position="164"/>
        <end position="268"/>
    </location>
</feature>
<comment type="catalytic activity">
    <reaction evidence="4 7">
        <text>L-proline + NADP(+) = (S)-1-pyrroline-5-carboxylate + NADPH + 2 H(+)</text>
        <dbReference type="Rhea" id="RHEA:14109"/>
        <dbReference type="ChEBI" id="CHEBI:15378"/>
        <dbReference type="ChEBI" id="CHEBI:17388"/>
        <dbReference type="ChEBI" id="CHEBI:57783"/>
        <dbReference type="ChEBI" id="CHEBI:58349"/>
        <dbReference type="ChEBI" id="CHEBI:60039"/>
        <dbReference type="EC" id="1.5.1.2"/>
    </reaction>
</comment>
<dbReference type="RefSeq" id="WP_112295200.1">
    <property type="nucleotide sequence ID" value="NZ_CBCSBS010000002.1"/>
</dbReference>
<dbReference type="Pfam" id="PF14748">
    <property type="entry name" value="P5CR_dimer"/>
    <property type="match status" value="1"/>
</dbReference>
<evidence type="ECO:0000256" key="2">
    <source>
        <dbReference type="ARBA" id="ARBA00022857"/>
    </source>
</evidence>
<dbReference type="InterPro" id="IPR053790">
    <property type="entry name" value="P5CR-like_CS"/>
</dbReference>
<dbReference type="InterPro" id="IPR036291">
    <property type="entry name" value="NAD(P)-bd_dom_sf"/>
</dbReference>
<keyword evidence="3 4" id="KW-0560">Oxidoreductase</keyword>
<dbReference type="InterPro" id="IPR029036">
    <property type="entry name" value="P5CR_dimer"/>
</dbReference>
<comment type="subcellular location">
    <subcellularLocation>
        <location evidence="4">Cytoplasm</location>
    </subcellularLocation>
</comment>
<evidence type="ECO:0000256" key="7">
    <source>
        <dbReference type="RuleBase" id="RU003903"/>
    </source>
</evidence>
<feature type="binding site" evidence="6">
    <location>
        <begin position="70"/>
        <end position="73"/>
    </location>
    <ligand>
        <name>NADP(+)</name>
        <dbReference type="ChEBI" id="CHEBI:58349"/>
    </ligand>
</feature>
<keyword evidence="4 7" id="KW-0028">Amino-acid biosynthesis</keyword>
<dbReference type="Pfam" id="PF03807">
    <property type="entry name" value="F420_oxidored"/>
    <property type="match status" value="1"/>
</dbReference>
<evidence type="ECO:0000259" key="8">
    <source>
        <dbReference type="Pfam" id="PF03807"/>
    </source>
</evidence>
<proteinExistence type="inferred from homology"/>
<accession>A0A2Z4JVE1</accession>
<evidence type="ECO:0000256" key="5">
    <source>
        <dbReference type="NCBIfam" id="TIGR00112"/>
    </source>
</evidence>
<dbReference type="FunFam" id="1.10.3730.10:FF:000001">
    <property type="entry name" value="Pyrroline-5-carboxylate reductase"/>
    <property type="match status" value="1"/>
</dbReference>
<dbReference type="Gene3D" id="3.40.50.720">
    <property type="entry name" value="NAD(P)-binding Rossmann-like Domain"/>
    <property type="match status" value="1"/>
</dbReference>
<dbReference type="GO" id="GO:0055129">
    <property type="term" value="P:L-proline biosynthetic process"/>
    <property type="evidence" value="ECO:0007669"/>
    <property type="project" value="UniProtKB-UniRule"/>
</dbReference>
<dbReference type="EC" id="1.5.1.2" evidence="4 5"/>
<dbReference type="SUPFAM" id="SSF51735">
    <property type="entry name" value="NAD(P)-binding Rossmann-fold domains"/>
    <property type="match status" value="1"/>
</dbReference>
<feature type="domain" description="Pyrroline-5-carboxylate reductase catalytic N-terminal" evidence="8">
    <location>
        <begin position="3"/>
        <end position="101"/>
    </location>
</feature>
<comment type="catalytic activity">
    <reaction evidence="4">
        <text>L-proline + NAD(+) = (S)-1-pyrroline-5-carboxylate + NADH + 2 H(+)</text>
        <dbReference type="Rhea" id="RHEA:14105"/>
        <dbReference type="ChEBI" id="CHEBI:15378"/>
        <dbReference type="ChEBI" id="CHEBI:17388"/>
        <dbReference type="ChEBI" id="CHEBI:57540"/>
        <dbReference type="ChEBI" id="CHEBI:57945"/>
        <dbReference type="ChEBI" id="CHEBI:60039"/>
        <dbReference type="EC" id="1.5.1.2"/>
    </reaction>
</comment>
<evidence type="ECO:0000256" key="6">
    <source>
        <dbReference type="PIRSR" id="PIRSR000193-1"/>
    </source>
</evidence>
<evidence type="ECO:0000259" key="9">
    <source>
        <dbReference type="Pfam" id="PF14748"/>
    </source>
</evidence>
<feature type="binding site" evidence="6">
    <location>
        <begin position="6"/>
        <end position="11"/>
    </location>
    <ligand>
        <name>NADP(+)</name>
        <dbReference type="ChEBI" id="CHEBI:58349"/>
    </ligand>
</feature>
<organism evidence="10 11">
    <name type="scientific">Polynucleobacter paneuropaeus</name>
    <dbReference type="NCBI Taxonomy" id="2527775"/>
    <lineage>
        <taxon>Bacteria</taxon>
        <taxon>Pseudomonadati</taxon>
        <taxon>Pseudomonadota</taxon>
        <taxon>Betaproteobacteria</taxon>
        <taxon>Burkholderiales</taxon>
        <taxon>Burkholderiaceae</taxon>
        <taxon>Polynucleobacter</taxon>
    </lineage>
</organism>
<dbReference type="PROSITE" id="PS00521">
    <property type="entry name" value="P5CR"/>
    <property type="match status" value="1"/>
</dbReference>
<comment type="function">
    <text evidence="4">Catalyzes the reduction of 1-pyrroline-5-carboxylate (PCA) to L-proline.</text>
</comment>
<comment type="pathway">
    <text evidence="4 7">Amino-acid biosynthesis; L-proline biosynthesis; L-proline from L-glutamate 5-semialdehyde: step 1/1.</text>
</comment>
<dbReference type="NCBIfam" id="TIGR00112">
    <property type="entry name" value="proC"/>
    <property type="match status" value="1"/>
</dbReference>
<sequence>MHITFLGGGNMGRALIGGLLKVGLQAQQISVIETNPETASQLKKDFAISAIASIDAMALDGSKNNIVVMAVKPQDFKAAAQALSGRLQASAAPLIVSIAAGIRTGDMSRWLGQTRCVRAMPNTPALIGKGITGLFAETSVSDADRNLAEVICNALGQTVWVDQEQLLDAVTALSGSGPAYVFAFLEALQAGGERLGLDSVTARKLAYATLEGASQLANHSAENASTLREKVTSKGGTTAAALAVLKDLEWQAALERALAAAAERSKAMGDELGQE</sequence>
<dbReference type="PANTHER" id="PTHR11645:SF0">
    <property type="entry name" value="PYRROLINE-5-CARBOXYLATE REDUCTASE 3"/>
    <property type="match status" value="1"/>
</dbReference>
<evidence type="ECO:0000313" key="11">
    <source>
        <dbReference type="Proteomes" id="UP000248592"/>
    </source>
</evidence>
<evidence type="ECO:0000256" key="3">
    <source>
        <dbReference type="ARBA" id="ARBA00023002"/>
    </source>
</evidence>
<dbReference type="PANTHER" id="PTHR11645">
    <property type="entry name" value="PYRROLINE-5-CARBOXYLATE REDUCTASE"/>
    <property type="match status" value="1"/>
</dbReference>
<dbReference type="AlphaFoldDB" id="A0A2Z4JVE1"/>
<evidence type="ECO:0000256" key="4">
    <source>
        <dbReference type="HAMAP-Rule" id="MF_01925"/>
    </source>
</evidence>
<comment type="similarity">
    <text evidence="1 4 7">Belongs to the pyrroline-5-carboxylate reductase family.</text>
</comment>
<reference evidence="11" key="1">
    <citation type="submission" date="2018-06" db="EMBL/GenBank/DDBJ databases">
        <title>Description of a new Polynucleobacter species.</title>
        <authorList>
            <person name="Hahn M.W."/>
        </authorList>
    </citation>
    <scope>NUCLEOTIDE SEQUENCE [LARGE SCALE GENOMIC DNA]</scope>
    <source>
        <strain evidence="11">MG-25-Pas1-D2</strain>
    </source>
</reference>
<dbReference type="Gene3D" id="1.10.3730.10">
    <property type="entry name" value="ProC C-terminal domain-like"/>
    <property type="match status" value="1"/>
</dbReference>
<dbReference type="HAMAP" id="MF_01925">
    <property type="entry name" value="P5C_reductase"/>
    <property type="match status" value="1"/>
</dbReference>
<name>A0A2Z4JVE1_9BURK</name>
<gene>
    <name evidence="4" type="primary">proC</name>
    <name evidence="10" type="ORF">Pas1_07955</name>
</gene>
<keyword evidence="4" id="KW-0963">Cytoplasm</keyword>
<dbReference type="PIRSF" id="PIRSF000193">
    <property type="entry name" value="Pyrrol-5-carb_rd"/>
    <property type="match status" value="1"/>
</dbReference>
<dbReference type="InterPro" id="IPR008927">
    <property type="entry name" value="6-PGluconate_DH-like_C_sf"/>
</dbReference>
<evidence type="ECO:0000313" key="10">
    <source>
        <dbReference type="EMBL" id="AWW50723.1"/>
    </source>
</evidence>
<keyword evidence="4 7" id="KW-0641">Proline biosynthesis</keyword>
<dbReference type="GO" id="GO:0005737">
    <property type="term" value="C:cytoplasm"/>
    <property type="evidence" value="ECO:0007669"/>
    <property type="project" value="UniProtKB-SubCell"/>
</dbReference>
<dbReference type="UniPathway" id="UPA00098">
    <property type="reaction ID" value="UER00361"/>
</dbReference>
<dbReference type="SUPFAM" id="SSF48179">
    <property type="entry name" value="6-phosphogluconate dehydrogenase C-terminal domain-like"/>
    <property type="match status" value="1"/>
</dbReference>
<dbReference type="InterPro" id="IPR000304">
    <property type="entry name" value="Pyrroline-COOH_reductase"/>
</dbReference>
<keyword evidence="2 4" id="KW-0521">NADP</keyword>
<dbReference type="GO" id="GO:0004735">
    <property type="term" value="F:pyrroline-5-carboxylate reductase activity"/>
    <property type="evidence" value="ECO:0007669"/>
    <property type="project" value="UniProtKB-UniRule"/>
</dbReference>
<evidence type="ECO:0000256" key="1">
    <source>
        <dbReference type="ARBA" id="ARBA00005525"/>
    </source>
</evidence>
<dbReference type="InterPro" id="IPR028939">
    <property type="entry name" value="P5C_Rdtase_cat_N"/>
</dbReference>
<dbReference type="Proteomes" id="UP000248592">
    <property type="component" value="Chromosome"/>
</dbReference>